<protein>
    <recommendedName>
        <fullName evidence="4">RHS repeat-associated core domain-containing protein</fullName>
    </recommendedName>
</protein>
<dbReference type="KEGG" id="nao:Y958_30730"/>
<accession>A0A248K2X0</accession>
<evidence type="ECO:0008006" key="4">
    <source>
        <dbReference type="Google" id="ProtNLM"/>
    </source>
</evidence>
<proteinExistence type="predicted"/>
<organism evidence="2 3">
    <name type="scientific">Nitrospirillum viridazoti CBAmc</name>
    <dbReference type="NCBI Taxonomy" id="1441467"/>
    <lineage>
        <taxon>Bacteria</taxon>
        <taxon>Pseudomonadati</taxon>
        <taxon>Pseudomonadota</taxon>
        <taxon>Alphaproteobacteria</taxon>
        <taxon>Rhodospirillales</taxon>
        <taxon>Azospirillaceae</taxon>
        <taxon>Nitrospirillum</taxon>
        <taxon>Nitrospirillum viridazoti</taxon>
    </lineage>
</organism>
<gene>
    <name evidence="2" type="ORF">Y958_30730</name>
</gene>
<dbReference type="AlphaFoldDB" id="A0A248K2X0"/>
<dbReference type="NCBIfam" id="TIGR03696">
    <property type="entry name" value="Rhs_assc_core"/>
    <property type="match status" value="1"/>
</dbReference>
<keyword evidence="3" id="KW-1185">Reference proteome</keyword>
<reference evidence="2 3" key="1">
    <citation type="submission" date="2017-06" db="EMBL/GenBank/DDBJ databases">
        <title>Complete genome sequence of Nitrospirillum amazonense strain CBAmC, an endophytic nitrogen-fixing and plant growth-promoting bacterium, isolated from sugarcane.</title>
        <authorList>
            <person name="Schwab S."/>
            <person name="dos Santos Teixeira K.R."/>
            <person name="Simoes Araujo J.L."/>
            <person name="Soares Vidal M."/>
            <person name="Borges de Freitas H.R."/>
            <person name="Rivello Crivelaro A.L."/>
            <person name="Bueno de Camargo Nunes A."/>
            <person name="dos Santos C.M."/>
            <person name="Palmeira da Silva Rosa D."/>
            <person name="da Silva Padilha D."/>
            <person name="da Silva E."/>
            <person name="Araujo Terra L."/>
            <person name="Soares Mendes V."/>
            <person name="Farinelli L."/>
            <person name="Magalhaes Cruz L."/>
            <person name="Baldani J.I."/>
        </authorList>
    </citation>
    <scope>NUCLEOTIDE SEQUENCE [LARGE SCALE GENOMIC DNA]</scope>
    <source>
        <strain evidence="2 3">CBAmC</strain>
    </source>
</reference>
<dbReference type="EMBL" id="CP022113">
    <property type="protein sequence ID" value="ASG25315.1"/>
    <property type="molecule type" value="Genomic_DNA"/>
</dbReference>
<dbReference type="InterPro" id="IPR022385">
    <property type="entry name" value="Rhs_assc_core"/>
</dbReference>
<evidence type="ECO:0000313" key="3">
    <source>
        <dbReference type="Proteomes" id="UP000197153"/>
    </source>
</evidence>
<name>A0A248K2X0_9PROT</name>
<dbReference type="Gene3D" id="2.180.10.10">
    <property type="entry name" value="RHS repeat-associated core"/>
    <property type="match status" value="1"/>
</dbReference>
<evidence type="ECO:0000313" key="2">
    <source>
        <dbReference type="EMBL" id="ASG25315.1"/>
    </source>
</evidence>
<dbReference type="Proteomes" id="UP000197153">
    <property type="component" value="Chromosome 4"/>
</dbReference>
<evidence type="ECO:0000256" key="1">
    <source>
        <dbReference type="SAM" id="MobiDB-lite"/>
    </source>
</evidence>
<feature type="region of interest" description="Disordered" evidence="1">
    <location>
        <begin position="90"/>
        <end position="113"/>
    </location>
</feature>
<sequence>MAGPVLISAWARYAQSAQDGKRARRTSHAGMRYDEIGLYVAPKRTNVPGIGGWLQMDPAGTADGLNSYAYVHASPLGLIALRSCPNAGHRRAAWPQPDHVPPHVAASGSRSTR</sequence>